<feature type="compositionally biased region" description="Basic and acidic residues" evidence="1">
    <location>
        <begin position="164"/>
        <end position="175"/>
    </location>
</feature>
<evidence type="ECO:0000313" key="4">
    <source>
        <dbReference type="Proteomes" id="UP000631114"/>
    </source>
</evidence>
<dbReference type="OrthoDB" id="676522at2759"/>
<keyword evidence="2" id="KW-0812">Transmembrane</keyword>
<feature type="compositionally biased region" description="Basic and acidic residues" evidence="1">
    <location>
        <begin position="13"/>
        <end position="25"/>
    </location>
</feature>
<keyword evidence="4" id="KW-1185">Reference proteome</keyword>
<name>A0A835MGK7_9MAGN</name>
<dbReference type="EMBL" id="JADFTS010000002">
    <property type="protein sequence ID" value="KAF9622961.1"/>
    <property type="molecule type" value="Genomic_DNA"/>
</dbReference>
<keyword evidence="2" id="KW-1133">Transmembrane helix</keyword>
<feature type="compositionally biased region" description="Low complexity" evidence="1">
    <location>
        <begin position="179"/>
        <end position="194"/>
    </location>
</feature>
<feature type="region of interest" description="Disordered" evidence="1">
    <location>
        <begin position="235"/>
        <end position="276"/>
    </location>
</feature>
<feature type="compositionally biased region" description="Polar residues" evidence="1">
    <location>
        <begin position="262"/>
        <end position="276"/>
    </location>
</feature>
<evidence type="ECO:0008006" key="5">
    <source>
        <dbReference type="Google" id="ProtNLM"/>
    </source>
</evidence>
<sequence length="731" mass="81408">MAISSTKSPSPRTKPDSRNTSECARKSFNGNPLTKPSILTNLRSFHSEVLLIVLQICRGGVQVAKKGLRLCEISPSPRKKILGERNEDVSELTEEVFSETQNLSKTRTLESEEVAADYIAPLVSESLKIIAPPSSNEETDVTKPSVSLKPSATPPSHGVPPLDSDPHLPHYEFKAKNVSFTPTPTKPSSSPIPTLAALDSDPHLPPYDPKTNYLSPRPQFLLYKPKPRIQINLEDSFTSESCSDTDNTEETQSSESPKESENASSSEVDQETLVSETEPVNTQVKLISKSKSRSFVRSKIAPFLLVFVIASLFFQVTDTPLHSPSTYEDQSLKFDESARIIEFAKTNFDELASYFNLWSAKTVSYLSTFISVPRVVELDPFNFSNFTFKEEPLVYDEYQFKDFGGMKSEEEDVEIDMELEMDEEYEEMEREVGIEFDMEVEEEYSSIEIEPETLEENEFQDQEFELDSHSNVEPTDVQVTPPSLPLDSPPALTAEPDFLPQVDTLAPIEGSESDVIPQNSELGDFTPTQGLEMNVPLISTNEVEEAFQSPVISTNEVQEAFQSAVMIPENKLTAQNVVGIIVVAVTMVAATAYVYLKQKKATPPRVGDAFQQVLSKKTISRSLSACSEQDQYWSRVQPTETVGDSGPSEVSSSYKRSLGGFGQRGSERVNEVQSQEKRHKRESLASSSEYSGASYGSFTTYEKIQSKHRCGEEEVVTPVRRSSRIRKITSP</sequence>
<feature type="region of interest" description="Disordered" evidence="1">
    <location>
        <begin position="706"/>
        <end position="731"/>
    </location>
</feature>
<feature type="region of interest" description="Disordered" evidence="1">
    <location>
        <begin position="1"/>
        <end position="29"/>
    </location>
</feature>
<protein>
    <recommendedName>
        <fullName evidence="5">Transmembrane protein</fullName>
    </recommendedName>
</protein>
<evidence type="ECO:0000256" key="1">
    <source>
        <dbReference type="SAM" id="MobiDB-lite"/>
    </source>
</evidence>
<keyword evidence="2" id="KW-0472">Membrane</keyword>
<feature type="compositionally biased region" description="Low complexity" evidence="1">
    <location>
        <begin position="684"/>
        <end position="694"/>
    </location>
</feature>
<feature type="compositionally biased region" description="Polar residues" evidence="1">
    <location>
        <begin position="635"/>
        <end position="655"/>
    </location>
</feature>
<dbReference type="PANTHER" id="PTHR34775:SF4">
    <property type="entry name" value="TRANSMEMBRANE PROTEIN"/>
    <property type="match status" value="1"/>
</dbReference>
<reference evidence="3 4" key="1">
    <citation type="submission" date="2020-10" db="EMBL/GenBank/DDBJ databases">
        <title>The Coptis chinensis genome and diversification of protoberbering-type alkaloids.</title>
        <authorList>
            <person name="Wang B."/>
            <person name="Shu S."/>
            <person name="Song C."/>
            <person name="Liu Y."/>
        </authorList>
    </citation>
    <scope>NUCLEOTIDE SEQUENCE [LARGE SCALE GENOMIC DNA]</scope>
    <source>
        <strain evidence="3">HL-2020</strain>
        <tissue evidence="3">Leaf</tissue>
    </source>
</reference>
<feature type="transmembrane region" description="Helical" evidence="2">
    <location>
        <begin position="577"/>
        <end position="596"/>
    </location>
</feature>
<feature type="compositionally biased region" description="Basic and acidic residues" evidence="1">
    <location>
        <begin position="665"/>
        <end position="676"/>
    </location>
</feature>
<feature type="region of interest" description="Disordered" evidence="1">
    <location>
        <begin position="635"/>
        <end position="694"/>
    </location>
</feature>
<accession>A0A835MGK7</accession>
<gene>
    <name evidence="3" type="ORF">IFM89_035676</name>
</gene>
<organism evidence="3 4">
    <name type="scientific">Coptis chinensis</name>
    <dbReference type="NCBI Taxonomy" id="261450"/>
    <lineage>
        <taxon>Eukaryota</taxon>
        <taxon>Viridiplantae</taxon>
        <taxon>Streptophyta</taxon>
        <taxon>Embryophyta</taxon>
        <taxon>Tracheophyta</taxon>
        <taxon>Spermatophyta</taxon>
        <taxon>Magnoliopsida</taxon>
        <taxon>Ranunculales</taxon>
        <taxon>Ranunculaceae</taxon>
        <taxon>Coptidoideae</taxon>
        <taxon>Coptis</taxon>
    </lineage>
</organism>
<evidence type="ECO:0000313" key="3">
    <source>
        <dbReference type="EMBL" id="KAF9622961.1"/>
    </source>
</evidence>
<feature type="compositionally biased region" description="Basic residues" evidence="1">
    <location>
        <begin position="721"/>
        <end position="731"/>
    </location>
</feature>
<evidence type="ECO:0000256" key="2">
    <source>
        <dbReference type="SAM" id="Phobius"/>
    </source>
</evidence>
<proteinExistence type="predicted"/>
<dbReference type="AlphaFoldDB" id="A0A835MGK7"/>
<dbReference type="Proteomes" id="UP000631114">
    <property type="component" value="Unassembled WGS sequence"/>
</dbReference>
<feature type="region of interest" description="Disordered" evidence="1">
    <location>
        <begin position="131"/>
        <end position="211"/>
    </location>
</feature>
<feature type="compositionally biased region" description="Low complexity" evidence="1">
    <location>
        <begin position="1"/>
        <end position="11"/>
    </location>
</feature>
<feature type="compositionally biased region" description="Polar residues" evidence="1">
    <location>
        <begin position="235"/>
        <end position="255"/>
    </location>
</feature>
<comment type="caution">
    <text evidence="3">The sequence shown here is derived from an EMBL/GenBank/DDBJ whole genome shotgun (WGS) entry which is preliminary data.</text>
</comment>
<dbReference type="PANTHER" id="PTHR34775">
    <property type="entry name" value="TRANSMEMBRANE PROTEIN"/>
    <property type="match status" value="1"/>
</dbReference>